<dbReference type="EMBL" id="JBBPBM010000002">
    <property type="protein sequence ID" value="KAK8596192.1"/>
    <property type="molecule type" value="Genomic_DNA"/>
</dbReference>
<organism evidence="1 2">
    <name type="scientific">Hibiscus sabdariffa</name>
    <name type="common">roselle</name>
    <dbReference type="NCBI Taxonomy" id="183260"/>
    <lineage>
        <taxon>Eukaryota</taxon>
        <taxon>Viridiplantae</taxon>
        <taxon>Streptophyta</taxon>
        <taxon>Embryophyta</taxon>
        <taxon>Tracheophyta</taxon>
        <taxon>Spermatophyta</taxon>
        <taxon>Magnoliopsida</taxon>
        <taxon>eudicotyledons</taxon>
        <taxon>Gunneridae</taxon>
        <taxon>Pentapetalae</taxon>
        <taxon>rosids</taxon>
        <taxon>malvids</taxon>
        <taxon>Malvales</taxon>
        <taxon>Malvaceae</taxon>
        <taxon>Malvoideae</taxon>
        <taxon>Hibiscus</taxon>
    </lineage>
</organism>
<accession>A0ABR2G6H9</accession>
<dbReference type="InterPro" id="IPR053151">
    <property type="entry name" value="RNase_H-like"/>
</dbReference>
<name>A0ABR2G6H9_9ROSI</name>
<gene>
    <name evidence="1" type="ORF">V6N12_064691</name>
</gene>
<sequence>MEKTKISWSPPNPGELKFNIDGAVNESFGEAEIGGCLRNGSAKMLLAFSKSVGRVDPTTVEILSLLEAIKLYCKSR</sequence>
<evidence type="ECO:0000313" key="1">
    <source>
        <dbReference type="EMBL" id="KAK8596192.1"/>
    </source>
</evidence>
<dbReference type="Proteomes" id="UP001472677">
    <property type="component" value="Unassembled WGS sequence"/>
</dbReference>
<protein>
    <recommendedName>
        <fullName evidence="3">RNase H type-1 domain-containing protein</fullName>
    </recommendedName>
</protein>
<evidence type="ECO:0000313" key="2">
    <source>
        <dbReference type="Proteomes" id="UP001472677"/>
    </source>
</evidence>
<comment type="caution">
    <text evidence="1">The sequence shown here is derived from an EMBL/GenBank/DDBJ whole genome shotgun (WGS) entry which is preliminary data.</text>
</comment>
<keyword evidence="2" id="KW-1185">Reference proteome</keyword>
<proteinExistence type="predicted"/>
<evidence type="ECO:0008006" key="3">
    <source>
        <dbReference type="Google" id="ProtNLM"/>
    </source>
</evidence>
<dbReference type="PANTHER" id="PTHR47723">
    <property type="entry name" value="OS05G0353850 PROTEIN"/>
    <property type="match status" value="1"/>
</dbReference>
<reference evidence="1 2" key="1">
    <citation type="journal article" date="2024" name="G3 (Bethesda)">
        <title>Genome assembly of Hibiscus sabdariffa L. provides insights into metabolisms of medicinal natural products.</title>
        <authorList>
            <person name="Kim T."/>
        </authorList>
    </citation>
    <scope>NUCLEOTIDE SEQUENCE [LARGE SCALE GENOMIC DNA]</scope>
    <source>
        <strain evidence="1">TK-2024</strain>
        <tissue evidence="1">Old leaves</tissue>
    </source>
</reference>
<dbReference type="PANTHER" id="PTHR47723:SF22">
    <property type="entry name" value="RNASE H TYPE-1 DOMAIN-CONTAINING PROTEIN"/>
    <property type="match status" value="1"/>
</dbReference>